<feature type="transmembrane region" description="Helical" evidence="1">
    <location>
        <begin position="6"/>
        <end position="23"/>
    </location>
</feature>
<keyword evidence="1" id="KW-0812">Transmembrane</keyword>
<keyword evidence="1" id="KW-1133">Transmembrane helix</keyword>
<protein>
    <submittedName>
        <fullName evidence="2">Uncharacterized protein</fullName>
    </submittedName>
</protein>
<keyword evidence="1" id="KW-0472">Membrane</keyword>
<accession>A0A6C0HJ37</accession>
<evidence type="ECO:0000256" key="1">
    <source>
        <dbReference type="SAM" id="Phobius"/>
    </source>
</evidence>
<dbReference type="EMBL" id="MN739974">
    <property type="protein sequence ID" value="QHT80661.1"/>
    <property type="molecule type" value="Genomic_DNA"/>
</dbReference>
<evidence type="ECO:0000313" key="2">
    <source>
        <dbReference type="EMBL" id="QHT80661.1"/>
    </source>
</evidence>
<reference evidence="2" key="1">
    <citation type="journal article" date="2020" name="Nature">
        <title>Giant virus diversity and host interactions through global metagenomics.</title>
        <authorList>
            <person name="Schulz F."/>
            <person name="Roux S."/>
            <person name="Paez-Espino D."/>
            <person name="Jungbluth S."/>
            <person name="Walsh D.A."/>
            <person name="Denef V.J."/>
            <person name="McMahon K.D."/>
            <person name="Konstantinidis K.T."/>
            <person name="Eloe-Fadrosh E.A."/>
            <person name="Kyrpides N.C."/>
            <person name="Woyke T."/>
        </authorList>
    </citation>
    <scope>NUCLEOTIDE SEQUENCE</scope>
    <source>
        <strain evidence="2">GVMAG-M-3300023184-121</strain>
    </source>
</reference>
<dbReference type="AlphaFoldDB" id="A0A6C0HJ37"/>
<name>A0A6C0HJ37_9ZZZZ</name>
<proteinExistence type="predicted"/>
<sequence>MDRFDLNGIFVLIFLSLLLLLYVSRQSMESFIGSPAPDYCGTAGIRQSDAYYHAMKKTNQLDLSTKRWYTQSECTKLDGGTYVADFYGAGKCYKLKDVNKKENPYASDNVERDYTETCASLNTSLTSPAPSECMVNGAHLGKASVSYSETKGKDTTAYEDNSFRLYTENECKLLKGEFELLEESMKGSTADEIAKAVQLNGKEYGFCTIPDSAISGAKSGSYSFMCTVNTPPVGAAKISTATKSALNDWLSS</sequence>
<organism evidence="2">
    <name type="scientific">viral metagenome</name>
    <dbReference type="NCBI Taxonomy" id="1070528"/>
    <lineage>
        <taxon>unclassified sequences</taxon>
        <taxon>metagenomes</taxon>
        <taxon>organismal metagenomes</taxon>
    </lineage>
</organism>